<feature type="compositionally biased region" description="Low complexity" evidence="1">
    <location>
        <begin position="106"/>
        <end position="115"/>
    </location>
</feature>
<feature type="non-terminal residue" evidence="2">
    <location>
        <position position="1"/>
    </location>
</feature>
<evidence type="ECO:0000313" key="2">
    <source>
        <dbReference type="EMBL" id="CAA9393977.1"/>
    </source>
</evidence>
<protein>
    <submittedName>
        <fullName evidence="2">Uncharacterized protein</fullName>
    </submittedName>
</protein>
<feature type="compositionally biased region" description="Low complexity" evidence="1">
    <location>
        <begin position="44"/>
        <end position="59"/>
    </location>
</feature>
<evidence type="ECO:0000256" key="1">
    <source>
        <dbReference type="SAM" id="MobiDB-lite"/>
    </source>
</evidence>
<feature type="compositionally biased region" description="Basic and acidic residues" evidence="1">
    <location>
        <begin position="90"/>
        <end position="101"/>
    </location>
</feature>
<proteinExistence type="predicted"/>
<accession>A0A6J4NP15</accession>
<dbReference type="EMBL" id="CADCUU010000086">
    <property type="protein sequence ID" value="CAA9393977.1"/>
    <property type="molecule type" value="Genomic_DNA"/>
</dbReference>
<organism evidence="2">
    <name type="scientific">uncultured Rubellimicrobium sp</name>
    <dbReference type="NCBI Taxonomy" id="543078"/>
    <lineage>
        <taxon>Bacteria</taxon>
        <taxon>Pseudomonadati</taxon>
        <taxon>Pseudomonadota</taxon>
        <taxon>Alphaproteobacteria</taxon>
        <taxon>Rhodobacterales</taxon>
        <taxon>Roseobacteraceae</taxon>
        <taxon>Rubellimicrobium</taxon>
        <taxon>environmental samples</taxon>
    </lineage>
</organism>
<name>A0A6J4NP15_9RHOB</name>
<sequence length="115" mass="11663">ATPRPAPDLAHCPWPARLVRGAARSLGADLRQGLGGVRGGAPDGRGAPPDSCGGDADAAAPDRRHAAAGGVGAAGHRRVSSFAQSHLPRHGADPARLDPPPRRAARAAAPFRLRL</sequence>
<feature type="compositionally biased region" description="Gly residues" evidence="1">
    <location>
        <begin position="33"/>
        <end position="43"/>
    </location>
</feature>
<gene>
    <name evidence="2" type="ORF">AVDCRST_MAG15-596</name>
</gene>
<dbReference type="AlphaFoldDB" id="A0A6J4NP15"/>
<reference evidence="2" key="1">
    <citation type="submission" date="2020-02" db="EMBL/GenBank/DDBJ databases">
        <authorList>
            <person name="Meier V. D."/>
        </authorList>
    </citation>
    <scope>NUCLEOTIDE SEQUENCE</scope>
    <source>
        <strain evidence="2">AVDCRST_MAG15</strain>
    </source>
</reference>
<feature type="non-terminal residue" evidence="2">
    <location>
        <position position="115"/>
    </location>
</feature>
<feature type="region of interest" description="Disordered" evidence="1">
    <location>
        <begin position="31"/>
        <end position="115"/>
    </location>
</feature>